<dbReference type="SUPFAM" id="SSF48371">
    <property type="entry name" value="ARM repeat"/>
    <property type="match status" value="2"/>
</dbReference>
<evidence type="ECO:0000313" key="3">
    <source>
        <dbReference type="Proteomes" id="UP001516023"/>
    </source>
</evidence>
<comment type="caution">
    <text evidence="2">The sequence shown here is derived from an EMBL/GenBank/DDBJ whole genome shotgun (WGS) entry which is preliminary data.</text>
</comment>
<dbReference type="Proteomes" id="UP001516023">
    <property type="component" value="Unassembled WGS sequence"/>
</dbReference>
<reference evidence="2 3" key="1">
    <citation type="journal article" date="2020" name="G3 (Bethesda)">
        <title>Improved Reference Genome for Cyclotella cryptica CCMP332, a Model for Cell Wall Morphogenesis, Salinity Adaptation, and Lipid Production in Diatoms (Bacillariophyta).</title>
        <authorList>
            <person name="Roberts W.R."/>
            <person name="Downey K.M."/>
            <person name="Ruck E.C."/>
            <person name="Traller J.C."/>
            <person name="Alverson A.J."/>
        </authorList>
    </citation>
    <scope>NUCLEOTIDE SEQUENCE [LARGE SCALE GENOMIC DNA]</scope>
    <source>
        <strain evidence="2 3">CCMP332</strain>
    </source>
</reference>
<evidence type="ECO:0000313" key="2">
    <source>
        <dbReference type="EMBL" id="KAL3787534.1"/>
    </source>
</evidence>
<organism evidence="2 3">
    <name type="scientific">Cyclotella cryptica</name>
    <dbReference type="NCBI Taxonomy" id="29204"/>
    <lineage>
        <taxon>Eukaryota</taxon>
        <taxon>Sar</taxon>
        <taxon>Stramenopiles</taxon>
        <taxon>Ochrophyta</taxon>
        <taxon>Bacillariophyta</taxon>
        <taxon>Coscinodiscophyceae</taxon>
        <taxon>Thalassiosirophycidae</taxon>
        <taxon>Stephanodiscales</taxon>
        <taxon>Stephanodiscaceae</taxon>
        <taxon>Cyclotella</taxon>
    </lineage>
</organism>
<feature type="compositionally biased region" description="Low complexity" evidence="1">
    <location>
        <begin position="167"/>
        <end position="193"/>
    </location>
</feature>
<sequence>MSTHSTAAVDEENQPNNPQAPPSSAEEAAALLGASISFDNAYSFYSSSSSSSSSSAFASANPPVGMHSIFTVQSPIPNGVLFVRLCNLREWLRWHHIACGGREEKEDDDDDNEEWNAFFRENGNDPLKQSLRLTFPKVDKSQPAEPFTAARSILAVLMKLLDATTSTTLENNNNNNNATTTAPSSISSSITNELKLDSSFSPKKQFQRPLPKPITKQHKPLPPLLSTPLRKTWADCLSLCLSLGSTASGTARTDTYATLTKMMEVANLNPRSKSAGGGVRLAALEVMERIGSTLQGDTAKRLALYAVEVLQCCHRGLLSGGAGEPGHRAACVRAAWGWMVGCRRAWSSSSSSGSMGGGGDSFTAPGALEERAAMEAIKLVKRAASDKYPEVRMGAAVLGGVVAPMLVRNVVMFGGGMTRKEGGDGASPLVWLEEVTQLAMRNLDDESAGVATAWAATLARCLCASAEYGKSVRDAQSEDQANKRSADVDDEEITTDNNLDLAGKFKAFSESRRAAAATSVSSSVLDAVKFLVSHFVKCGGESTSNKCGGSFSIGGRASRIGYSAALTEFLRLQAARGEFALADALHPVLDMVGASFDKQVHRTEKAGNVTLSEAHYLYAPSSPYSSPEKKAATSISTAFLNKNPKGKSSADSTIGRLLTSMVIRKGISENMSELAQLSILREVTAACRASVAFSAPDGSTEPSASIHAENGSVLNRHQIQVALIEMSHLIIGLGEAASASLEEIMPVLKDCLAHRDHGVRLEAATVYAAVAQAFPTEGRKFVIESLSSFLPNMDAIQSLSLRVASETTSTPKGRFRRGGQDNDTAGSRLTEELMHHQCHMHGNALAVSMLMHEFPHVAGGIARVIVDKTFDVCEKLLQCQSNETFVNANPSAVCTCIRAGYCMLSGLFTMGVDAVVPHVTSIFSIWQTSSMNVLPGVSKQSSSHDLLCVESILSSVVSFLKFCPTLLLSVPDALNRITSILEKIFPLVSSGGRFELEGSSSIGSARLSNARSAVMEAYSWLPPGSFPLSADRIFSFAAKQIQELSADGVICSILKSLVSREDDLIDAHALERAVSPGQVGSSAALDNIISLRSCDIVTSYERETVLHLLVWRKTFTGRARLHESQILGSVLREGDDNPKPTPLHEVGTWRQPLDPIPTAKVRVLDSSIHVFAATFGLQDPHTQSDALRMLESMYVSTQAEKSNRFNVNGALITDSQGKVKPPEDDPVSTNTIAVVLACLQAIPLHEATYGTLIGKGPPWMERATNLLLQLIPSPSDIIRRGAAEGLSYLATLGVSEDAHTLQSTILHALDEIMKGNNAMANPRTNLDVVSLGRAGALLSLACIQRTSKRMERSKIGRVRSVSHTPDSKESSNDAPPVIIMMTRLLPSLATNSPDLDSSIVRTHAIHSFGVLISYSFPNKSESLSPEQIQIVWKAVEAIESSFLAGWSAVMLDYSKGREREKFAWEPALAAAIFRLMTTLLPWLSYLVDLDRWIASRFSCYASTILDCLPHPIVCFESSVFFECLSACRDLVHPNKCCVVRTNNTAAMAMPFLLCSIQPGSASVVAEYKEDFCNCESSVVQRSALMCMSSICSAFEHSNDFSFNVRSSLFSFLHDLCGRRRYQHILDYRSLAQSHASINHFDDLKALEAEVVSLIHLSLNVQAKDREAKAKSFLLLQWLLFCRYLVSGVSGKTDQQDYSDSVVSPIERLVKRFRTMAQLEAYCALNSSNPPRWQIKCVAANVASVALHMLIDLDRGPKDVSMFNVRWAKSQCTDYRKQKYEAILLPLPAFYLEEMVLTACSASASTSNHSELLSVQIAGIRLLTAMFGAFGDKKDYTTNDDTSVLDQFSSQIISAVKHSLKSELQPEESALSGFHLIFFAGCEALLVMIKNGFICDPIAIKRMLKHITLSEGDTPFVEFPSGQSTSSSTLVTLPHSVTDDLRSYPLFRLSKLLFVARIFMMVAFEEIDQAAATTITKEFEKDEEGRAIHSAAAAIDGFLLMTGCEHTSGLTFKNRMDLDDTVIDGLVENWSILCASAFASLIKVMKSTDEHCDKMILLQEWIEKLSAVAFSGLTMSLAGSSDTKQGTGQHACSCIYAIRLLIRDNSYIGHSVLNPSELSNVVNMVSQSVIFPTLGMHEKSSYAEDNTFQLLKQSCGLLEDICLHNSELAIPTATLLRSVVSPLASFQEGNVTLDGAHDATLSSCVRSSISLLRSSCESDRTSLEKALAQFVFQTLIKLKSSEQNTSTGAECLSLLQACFENTVLSEDEWTQMALFAASNDLWDAWSVLASAMPAGVVIECSMYSLKKSLGDLETSSTQHVKTLTAFRHGLHSIINETPNLVGTILHLMGYEIFQLFRFHSMNMCSETIATESRHLVCAECVKLIMMAFQHLTSVEVEETKIVVFLVSLFSLLVESVSYNGMPNHPSGKSGADEKIGKMCAQVFVHTARTTPPIFKSTMAAVSPECRSTIETAVRADMSGYAATTTGPVKKKLNLKGFIR</sequence>
<protein>
    <recommendedName>
        <fullName evidence="4">HEAT repeat-containing protein 1</fullName>
    </recommendedName>
</protein>
<keyword evidence="3" id="KW-1185">Reference proteome</keyword>
<accession>A0ABD3PIJ1</accession>
<evidence type="ECO:0000256" key="1">
    <source>
        <dbReference type="SAM" id="MobiDB-lite"/>
    </source>
</evidence>
<dbReference type="PANTHER" id="PTHR21663:SF0">
    <property type="entry name" value="HEAT REPEAT-CONTAINING PROTEIN 5B"/>
    <property type="match status" value="1"/>
</dbReference>
<dbReference type="InterPro" id="IPR040108">
    <property type="entry name" value="Laa1/Sip1/HEATR5"/>
</dbReference>
<feature type="region of interest" description="Disordered" evidence="1">
    <location>
        <begin position="1"/>
        <end position="28"/>
    </location>
</feature>
<proteinExistence type="predicted"/>
<dbReference type="PANTHER" id="PTHR21663">
    <property type="entry name" value="HYPOTHETICAL HEAT DOMAIN-CONTAINING"/>
    <property type="match status" value="1"/>
</dbReference>
<evidence type="ECO:0008006" key="4">
    <source>
        <dbReference type="Google" id="ProtNLM"/>
    </source>
</evidence>
<feature type="region of interest" description="Disordered" evidence="1">
    <location>
        <begin position="167"/>
        <end position="223"/>
    </location>
</feature>
<dbReference type="EMBL" id="JABMIG020000173">
    <property type="protein sequence ID" value="KAL3787534.1"/>
    <property type="molecule type" value="Genomic_DNA"/>
</dbReference>
<feature type="region of interest" description="Disordered" evidence="1">
    <location>
        <begin position="1131"/>
        <end position="1150"/>
    </location>
</feature>
<dbReference type="InterPro" id="IPR046837">
    <property type="entry name" value="Laa1/Sip1/HEATR5-like_HEAT"/>
</dbReference>
<dbReference type="InterPro" id="IPR016024">
    <property type="entry name" value="ARM-type_fold"/>
</dbReference>
<feature type="compositionally biased region" description="Low complexity" evidence="1">
    <location>
        <begin position="14"/>
        <end position="28"/>
    </location>
</feature>
<name>A0ABD3PIJ1_9STRA</name>
<dbReference type="Pfam" id="PF20210">
    <property type="entry name" value="Laa1_Sip1_HTR5"/>
    <property type="match status" value="1"/>
</dbReference>
<gene>
    <name evidence="2" type="ORF">HJC23_013743</name>
</gene>